<dbReference type="PANTHER" id="PTHR43255:SF1">
    <property type="entry name" value="IRON-SULFUR-BINDING OXIDOREDUCTASE FADF-RELATED"/>
    <property type="match status" value="1"/>
</dbReference>
<keyword evidence="3" id="KW-0479">Metal-binding</keyword>
<dbReference type="Pfam" id="PF13183">
    <property type="entry name" value="Fer4_8"/>
    <property type="match status" value="1"/>
</dbReference>
<reference evidence="8" key="1">
    <citation type="submission" date="2010-07" db="EMBL/GenBank/DDBJ databases">
        <title>The complete genome of Methanosalsum zhilinae DSM 4017.</title>
        <authorList>
            <consortium name="US DOE Joint Genome Institute (JGI-PGF)"/>
            <person name="Lucas S."/>
            <person name="Copeland A."/>
            <person name="Lapidus A."/>
            <person name="Glavina del Rio T."/>
            <person name="Dalin E."/>
            <person name="Tice H."/>
            <person name="Bruce D."/>
            <person name="Goodwin L."/>
            <person name="Pitluck S."/>
            <person name="Kyrpides N."/>
            <person name="Mavromatis K."/>
            <person name="Ovchinnikova G."/>
            <person name="Daligault H."/>
            <person name="Detter J.C."/>
            <person name="Han C."/>
            <person name="Tapia R."/>
            <person name="Larimer F."/>
            <person name="Land M."/>
            <person name="Hauser L."/>
            <person name="Markowitz V."/>
            <person name="Cheng J.-F."/>
            <person name="Hugenholtz P."/>
            <person name="Woyke T."/>
            <person name="Wu D."/>
            <person name="Spring S."/>
            <person name="Schueler E."/>
            <person name="Brambilla E."/>
            <person name="Klenk H.-P."/>
            <person name="Eisen J.A."/>
        </authorList>
    </citation>
    <scope>NUCLEOTIDE SEQUENCE</scope>
    <source>
        <strain evidence="8">DSM 4017</strain>
    </source>
</reference>
<evidence type="ECO:0000256" key="3">
    <source>
        <dbReference type="ARBA" id="ARBA00022723"/>
    </source>
</evidence>
<proteinExistence type="inferred from homology"/>
<dbReference type="SUPFAM" id="SSF46548">
    <property type="entry name" value="alpha-helical ferredoxin"/>
    <property type="match status" value="1"/>
</dbReference>
<dbReference type="InterPro" id="IPR017896">
    <property type="entry name" value="4Fe4S_Fe-S-bd"/>
</dbReference>
<keyword evidence="2" id="KW-0004">4Fe-4S</keyword>
<organism evidence="8 9">
    <name type="scientific">Methanosalsum zhilinae (strain DSM 4017 / NBRC 107636 / OCM 62 / WeN5)</name>
    <name type="common">Methanohalophilus zhilinae</name>
    <dbReference type="NCBI Taxonomy" id="679901"/>
    <lineage>
        <taxon>Archaea</taxon>
        <taxon>Methanobacteriati</taxon>
        <taxon>Methanobacteriota</taxon>
        <taxon>Stenosarchaea group</taxon>
        <taxon>Methanomicrobia</taxon>
        <taxon>Methanosarcinales</taxon>
        <taxon>Methanosarcinaceae</taxon>
        <taxon>Methanosalsum</taxon>
    </lineage>
</organism>
<keyword evidence="5" id="KW-0408">Iron</keyword>
<evidence type="ECO:0000256" key="5">
    <source>
        <dbReference type="ARBA" id="ARBA00023004"/>
    </source>
</evidence>
<dbReference type="InterPro" id="IPR017900">
    <property type="entry name" value="4Fe4S_Fe_S_CS"/>
</dbReference>
<keyword evidence="9" id="KW-1185">Reference proteome</keyword>
<evidence type="ECO:0000256" key="2">
    <source>
        <dbReference type="ARBA" id="ARBA00022485"/>
    </source>
</evidence>
<dbReference type="EC" id="1.8.98.1" evidence="8"/>
<dbReference type="PANTHER" id="PTHR43255">
    <property type="entry name" value="IRON-SULFUR-BINDING OXIDOREDUCTASE FADF-RELATED-RELATED"/>
    <property type="match status" value="1"/>
</dbReference>
<keyword evidence="6" id="KW-0411">Iron-sulfur</keyword>
<evidence type="ECO:0000256" key="6">
    <source>
        <dbReference type="ARBA" id="ARBA00023014"/>
    </source>
</evidence>
<dbReference type="Pfam" id="PF02754">
    <property type="entry name" value="CCG"/>
    <property type="match status" value="2"/>
</dbReference>
<feature type="domain" description="4Fe-4S ferredoxin-type" evidence="7">
    <location>
        <begin position="6"/>
        <end position="37"/>
    </location>
</feature>
<dbReference type="InterPro" id="IPR004017">
    <property type="entry name" value="Cys_rich_dom"/>
</dbReference>
<comment type="similarity">
    <text evidence="1">Belongs to the HdrC family.</text>
</comment>
<dbReference type="GO" id="GO:0046872">
    <property type="term" value="F:metal ion binding"/>
    <property type="evidence" value="ECO:0007669"/>
    <property type="project" value="UniProtKB-KW"/>
</dbReference>
<evidence type="ECO:0000256" key="1">
    <source>
        <dbReference type="ARBA" id="ARBA00007097"/>
    </source>
</evidence>
<dbReference type="EMBL" id="CP002101">
    <property type="protein sequence ID" value="AEH59912.1"/>
    <property type="molecule type" value="Genomic_DNA"/>
</dbReference>
<dbReference type="STRING" id="679901.Mzhil_0031"/>
<protein>
    <submittedName>
        <fullName evidence="8">CoB--CoM heterodisulfide reductase</fullName>
        <ecNumber evidence="8">1.8.98.1</ecNumber>
    </submittedName>
</protein>
<keyword evidence="4 8" id="KW-0560">Oxidoreductase</keyword>
<sequence>MVSSDQFSELGSVLKCVRCGTCRSVCPVFEESGWESKTARGRMLLAQGLIRGELEPDPEMIESLSMCTTCGICEQKCPAGATPPRVVQSARQQLVQKGNATRAQLQMYTRAAETGNPLGETANRMQWIGEEPEEQSKSDYVYFVGCLGSYRYPDLARKTFRILEKLEVALLEDEKCCGSPIMRTGFDAGELVSHNLDQIRKSGAHTVITSCAGCYNTLKKDYPDEFNVMHVSEFLAEHIDELGLKRLDLTVTFHDSCHLGRSHGVYDAPRRIIEAICDLKEMKSIRENARCCGGGGGVRTGYPELSMKLSKKRLAEVPDDVDYIVTACHLCRNNLIEGGSEHEVIDLVDLVCLAID</sequence>
<dbReference type="AlphaFoldDB" id="F7XMI9"/>
<dbReference type="PROSITE" id="PS00198">
    <property type="entry name" value="4FE4S_FER_1"/>
    <property type="match status" value="1"/>
</dbReference>
<accession>F7XMI9</accession>
<dbReference type="InterPro" id="IPR009051">
    <property type="entry name" value="Helical_ferredxn"/>
</dbReference>
<evidence type="ECO:0000259" key="7">
    <source>
        <dbReference type="PROSITE" id="PS51379"/>
    </source>
</evidence>
<dbReference type="HOGENOM" id="CLU_023081_2_0_2"/>
<name>F7XMI9_METZD</name>
<dbReference type="RefSeq" id="WP_013897351.1">
    <property type="nucleotide sequence ID" value="NC_015676.1"/>
</dbReference>
<dbReference type="GO" id="GO:0005886">
    <property type="term" value="C:plasma membrane"/>
    <property type="evidence" value="ECO:0007669"/>
    <property type="project" value="TreeGrafter"/>
</dbReference>
<dbReference type="GO" id="GO:0051912">
    <property type="term" value="F:CoB--CoM heterodisulfide reductase activity"/>
    <property type="evidence" value="ECO:0007669"/>
    <property type="project" value="UniProtKB-EC"/>
</dbReference>
<feature type="domain" description="4Fe-4S ferredoxin-type" evidence="7">
    <location>
        <begin position="56"/>
        <end position="87"/>
    </location>
</feature>
<dbReference type="KEGG" id="mzh:Mzhil_0031"/>
<dbReference type="GeneID" id="10821619"/>
<dbReference type="Gene3D" id="1.10.1060.10">
    <property type="entry name" value="Alpha-helical ferredoxin"/>
    <property type="match status" value="1"/>
</dbReference>
<evidence type="ECO:0000256" key="4">
    <source>
        <dbReference type="ARBA" id="ARBA00023002"/>
    </source>
</evidence>
<dbReference type="OrthoDB" id="42878at2157"/>
<dbReference type="PROSITE" id="PS51379">
    <property type="entry name" value="4FE4S_FER_2"/>
    <property type="match status" value="2"/>
</dbReference>
<gene>
    <name evidence="8" type="ordered locus">Mzhil_0031</name>
</gene>
<evidence type="ECO:0000313" key="8">
    <source>
        <dbReference type="EMBL" id="AEH59912.1"/>
    </source>
</evidence>
<dbReference type="InterPro" id="IPR051460">
    <property type="entry name" value="HdrC_iron-sulfur_subunit"/>
</dbReference>
<evidence type="ECO:0000313" key="9">
    <source>
        <dbReference type="Proteomes" id="UP000006622"/>
    </source>
</evidence>
<dbReference type="GO" id="GO:0051539">
    <property type="term" value="F:4 iron, 4 sulfur cluster binding"/>
    <property type="evidence" value="ECO:0007669"/>
    <property type="project" value="UniProtKB-KW"/>
</dbReference>
<dbReference type="Proteomes" id="UP000006622">
    <property type="component" value="Chromosome"/>
</dbReference>